<organism evidence="7 8">
    <name type="scientific">Cajanus cajan</name>
    <name type="common">Pigeon pea</name>
    <name type="synonym">Cajanus indicus</name>
    <dbReference type="NCBI Taxonomy" id="3821"/>
    <lineage>
        <taxon>Eukaryota</taxon>
        <taxon>Viridiplantae</taxon>
        <taxon>Streptophyta</taxon>
        <taxon>Embryophyta</taxon>
        <taxon>Tracheophyta</taxon>
        <taxon>Spermatophyta</taxon>
        <taxon>Magnoliopsida</taxon>
        <taxon>eudicotyledons</taxon>
        <taxon>Gunneridae</taxon>
        <taxon>Pentapetalae</taxon>
        <taxon>rosids</taxon>
        <taxon>fabids</taxon>
        <taxon>Fabales</taxon>
        <taxon>Fabaceae</taxon>
        <taxon>Papilionoideae</taxon>
        <taxon>50 kb inversion clade</taxon>
        <taxon>NPAAA clade</taxon>
        <taxon>indigoferoid/millettioid clade</taxon>
        <taxon>Phaseoleae</taxon>
        <taxon>Cajanus</taxon>
    </lineage>
</organism>
<dbReference type="Gramene" id="C.cajan_22038.t">
    <property type="protein sequence ID" value="C.cajan_22038.t"/>
    <property type="gene ID" value="C.cajan_22038"/>
</dbReference>
<protein>
    <submittedName>
        <fullName evidence="7">Carotenoid 9,10(9',10')-cleavage dioxygenase 1</fullName>
    </submittedName>
</protein>
<keyword evidence="6" id="KW-1133">Transmembrane helix</keyword>
<reference evidence="7 8" key="1">
    <citation type="journal article" date="2012" name="Nat. Biotechnol.">
        <title>Draft genome sequence of pigeonpea (Cajanus cajan), an orphan legume crop of resource-poor farmers.</title>
        <authorList>
            <person name="Varshney R.K."/>
            <person name="Chen W."/>
            <person name="Li Y."/>
            <person name="Bharti A.K."/>
            <person name="Saxena R.K."/>
            <person name="Schlueter J.A."/>
            <person name="Donoghue M.T."/>
            <person name="Azam S."/>
            <person name="Fan G."/>
            <person name="Whaley A.M."/>
            <person name="Farmer A.D."/>
            <person name="Sheridan J."/>
            <person name="Iwata A."/>
            <person name="Tuteja R."/>
            <person name="Penmetsa R.V."/>
            <person name="Wu W."/>
            <person name="Upadhyaya H.D."/>
            <person name="Yang S.P."/>
            <person name="Shah T."/>
            <person name="Saxena K.B."/>
            <person name="Michael T."/>
            <person name="McCombie W.R."/>
            <person name="Yang B."/>
            <person name="Zhang G."/>
            <person name="Yang H."/>
            <person name="Wang J."/>
            <person name="Spillane C."/>
            <person name="Cook D.R."/>
            <person name="May G.D."/>
            <person name="Xu X."/>
            <person name="Jackson S.A."/>
        </authorList>
    </citation>
    <scope>NUCLEOTIDE SEQUENCE [LARGE SCALE GENOMIC DNA]</scope>
    <source>
        <strain evidence="8">cv. Asha</strain>
    </source>
</reference>
<evidence type="ECO:0000313" key="8">
    <source>
        <dbReference type="Proteomes" id="UP000075243"/>
    </source>
</evidence>
<keyword evidence="5" id="KW-0408">Iron</keyword>
<gene>
    <name evidence="7" type="ORF">KK1_022690</name>
</gene>
<evidence type="ECO:0000256" key="2">
    <source>
        <dbReference type="ARBA" id="ARBA00006787"/>
    </source>
</evidence>
<dbReference type="Proteomes" id="UP000075243">
    <property type="component" value="Chromosome 4"/>
</dbReference>
<dbReference type="STRING" id="3821.A0A151TPV6"/>
<keyword evidence="4 7" id="KW-0560">Oxidoreductase</keyword>
<dbReference type="InterPro" id="IPR004294">
    <property type="entry name" value="Carotenoid_Oase"/>
</dbReference>
<feature type="transmembrane region" description="Helical" evidence="6">
    <location>
        <begin position="122"/>
        <end position="140"/>
    </location>
</feature>
<evidence type="ECO:0000313" key="7">
    <source>
        <dbReference type="EMBL" id="KYP69040.1"/>
    </source>
</evidence>
<dbReference type="AlphaFoldDB" id="A0A151TPV6"/>
<dbReference type="GO" id="GO:0046872">
    <property type="term" value="F:metal ion binding"/>
    <property type="evidence" value="ECO:0007669"/>
    <property type="project" value="UniProtKB-KW"/>
</dbReference>
<keyword evidence="6" id="KW-0812">Transmembrane</keyword>
<keyword evidence="6" id="KW-0472">Membrane</keyword>
<dbReference type="Pfam" id="PF03055">
    <property type="entry name" value="RPE65"/>
    <property type="match status" value="1"/>
</dbReference>
<evidence type="ECO:0000256" key="3">
    <source>
        <dbReference type="ARBA" id="ARBA00022723"/>
    </source>
</evidence>
<proteinExistence type="inferred from homology"/>
<name>A0A151TPV6_CAJCA</name>
<evidence type="ECO:0000256" key="4">
    <source>
        <dbReference type="ARBA" id="ARBA00022964"/>
    </source>
</evidence>
<dbReference type="GO" id="GO:0016702">
    <property type="term" value="F:oxidoreductase activity, acting on single donors with incorporation of molecular oxygen, incorporation of two atoms of oxygen"/>
    <property type="evidence" value="ECO:0007669"/>
    <property type="project" value="InterPro"/>
</dbReference>
<keyword evidence="8" id="KW-1185">Reference proteome</keyword>
<accession>A0A151TPV6</accession>
<evidence type="ECO:0000256" key="5">
    <source>
        <dbReference type="ARBA" id="ARBA00023004"/>
    </source>
</evidence>
<comment type="similarity">
    <text evidence="2">Belongs to the carotenoid oxygenase family.</text>
</comment>
<sequence>MLVTLLHHFPHSLCKTQSFVALSPFRHKGGDEKISRKWEIVKIEPKPRSCFTSKVIDLLEKRVVKFFYDSSLPHGFLAGNFAPVPETPPTKDLPIKGYLPDCLNGEFVRVGPNPKFAPVAGYHWYFFFFISLFLYILNTVS</sequence>
<keyword evidence="4 7" id="KW-0223">Dioxygenase</keyword>
<dbReference type="EMBL" id="CM003606">
    <property type="protein sequence ID" value="KYP69040.1"/>
    <property type="molecule type" value="Genomic_DNA"/>
</dbReference>
<evidence type="ECO:0000256" key="1">
    <source>
        <dbReference type="ARBA" id="ARBA00001954"/>
    </source>
</evidence>
<comment type="cofactor">
    <cofactor evidence="1">
        <name>Fe(2+)</name>
        <dbReference type="ChEBI" id="CHEBI:29033"/>
    </cofactor>
</comment>
<keyword evidence="3" id="KW-0479">Metal-binding</keyword>
<evidence type="ECO:0000256" key="6">
    <source>
        <dbReference type="SAM" id="Phobius"/>
    </source>
</evidence>